<dbReference type="InterPro" id="IPR000867">
    <property type="entry name" value="IGFBP-like"/>
</dbReference>
<dbReference type="AlphaFoldDB" id="A0A2I9LQ01"/>
<dbReference type="Pfam" id="PF00219">
    <property type="entry name" value="IGFBP"/>
    <property type="match status" value="1"/>
</dbReference>
<evidence type="ECO:0000313" key="7">
    <source>
        <dbReference type="EMBL" id="MBW20460.1"/>
    </source>
</evidence>
<dbReference type="SUPFAM" id="SSF57184">
    <property type="entry name" value="Growth factor receptor domain"/>
    <property type="match status" value="1"/>
</dbReference>
<feature type="domain" description="IGFBP N-terminal" evidence="6">
    <location>
        <begin position="15"/>
        <end position="103"/>
    </location>
</feature>
<reference evidence="7" key="1">
    <citation type="journal article" date="2017" name="Toxicon">
        <title>Venom-gland transcriptomics and venom proteomics of the Hentz striped scorpion (Centruroides hentzi; Buthidae) reveal high toxin diversity in a harmless member of a lethal family.</title>
        <authorList>
            <person name="Ward M.J."/>
            <person name="Ellsworth S.A."/>
            <person name="Rokyta D.R."/>
        </authorList>
    </citation>
    <scope>NUCLEOTIDE SEQUENCE</scope>
    <source>
        <tissue evidence="7">Venom gland</tissue>
    </source>
</reference>
<evidence type="ECO:0000256" key="2">
    <source>
        <dbReference type="ARBA" id="ARBA00022525"/>
    </source>
</evidence>
<dbReference type="SMART" id="SM00121">
    <property type="entry name" value="IB"/>
    <property type="match status" value="1"/>
</dbReference>
<evidence type="ECO:0000256" key="5">
    <source>
        <dbReference type="SAM" id="SignalP"/>
    </source>
</evidence>
<dbReference type="GO" id="GO:0009966">
    <property type="term" value="P:regulation of signal transduction"/>
    <property type="evidence" value="ECO:0007669"/>
    <property type="project" value="TreeGrafter"/>
</dbReference>
<dbReference type="InterPro" id="IPR009030">
    <property type="entry name" value="Growth_fac_rcpt_cys_sf"/>
</dbReference>
<sequence length="109" mass="11824">MLRFVILLSLIGSLYALSCPCWQWTEKELKTYCPDTSQCSVGLTLDSCGCCQECLMAEGKGCGGPWFTSGKCGAGLKCQTDNGNLVSEDDYPGTLENGICVKEYDIELD</sequence>
<proteinExistence type="predicted"/>
<dbReference type="PROSITE" id="PS51323">
    <property type="entry name" value="IGFBP_N_2"/>
    <property type="match status" value="1"/>
</dbReference>
<keyword evidence="2" id="KW-0964">Secreted</keyword>
<dbReference type="Gene3D" id="4.10.40.20">
    <property type="match status" value="1"/>
</dbReference>
<evidence type="ECO:0000256" key="3">
    <source>
        <dbReference type="ARBA" id="ARBA00022729"/>
    </source>
</evidence>
<evidence type="ECO:0000256" key="1">
    <source>
        <dbReference type="ARBA" id="ARBA00004613"/>
    </source>
</evidence>
<keyword evidence="3 5" id="KW-0732">Signal</keyword>
<protein>
    <submittedName>
        <fullName evidence="7">Venom protein</fullName>
    </submittedName>
</protein>
<dbReference type="GO" id="GO:0001558">
    <property type="term" value="P:regulation of cell growth"/>
    <property type="evidence" value="ECO:0007669"/>
    <property type="project" value="InterPro"/>
</dbReference>
<dbReference type="EMBL" id="GFWZ01000470">
    <property type="protein sequence ID" value="MBW20460.1"/>
    <property type="molecule type" value="Transcribed_RNA"/>
</dbReference>
<evidence type="ECO:0000259" key="6">
    <source>
        <dbReference type="PROSITE" id="PS51323"/>
    </source>
</evidence>
<keyword evidence="4" id="KW-1015">Disulfide bond</keyword>
<accession>A0A2I9LQ01</accession>
<feature type="chain" id="PRO_5014455738" evidence="5">
    <location>
        <begin position="17"/>
        <end position="109"/>
    </location>
</feature>
<comment type="subcellular location">
    <subcellularLocation>
        <location evidence="1">Secreted</location>
    </subcellularLocation>
</comment>
<dbReference type="PANTHER" id="PTHR14186">
    <property type="entry name" value="INSULIN-LIKE GROWTH FACTOR BINDING PROTEIN-RELATED"/>
    <property type="match status" value="1"/>
</dbReference>
<dbReference type="PANTHER" id="PTHR14186:SF20">
    <property type="entry name" value="CYSTEINE-RICH MOTOR NEURON 1 PROTEIN-LIKE"/>
    <property type="match status" value="1"/>
</dbReference>
<evidence type="ECO:0000256" key="4">
    <source>
        <dbReference type="ARBA" id="ARBA00023157"/>
    </source>
</evidence>
<dbReference type="GO" id="GO:0005520">
    <property type="term" value="F:insulin-like growth factor binding"/>
    <property type="evidence" value="ECO:0007669"/>
    <property type="project" value="InterPro"/>
</dbReference>
<dbReference type="GO" id="GO:0005576">
    <property type="term" value="C:extracellular region"/>
    <property type="evidence" value="ECO:0007669"/>
    <property type="project" value="UniProtKB-SubCell"/>
</dbReference>
<dbReference type="InterPro" id="IPR011390">
    <property type="entry name" value="IGFBP_rP_mac25"/>
</dbReference>
<feature type="signal peptide" evidence="5">
    <location>
        <begin position="1"/>
        <end position="16"/>
    </location>
</feature>
<name>A0A2I9LQ01_9SCOR</name>
<organism evidence="7">
    <name type="scientific">Centruroides hentzi</name>
    <dbReference type="NCBI Taxonomy" id="88313"/>
    <lineage>
        <taxon>Eukaryota</taxon>
        <taxon>Metazoa</taxon>
        <taxon>Ecdysozoa</taxon>
        <taxon>Arthropoda</taxon>
        <taxon>Chelicerata</taxon>
        <taxon>Arachnida</taxon>
        <taxon>Scorpiones</taxon>
        <taxon>Buthida</taxon>
        <taxon>Buthoidea</taxon>
        <taxon>Buthidae</taxon>
        <taxon>Centruroides</taxon>
    </lineage>
</organism>